<evidence type="ECO:0000256" key="5">
    <source>
        <dbReference type="ARBA" id="ARBA00022840"/>
    </source>
</evidence>
<keyword evidence="6" id="KW-1278">Translocase</keyword>
<evidence type="ECO:0000256" key="2">
    <source>
        <dbReference type="ARBA" id="ARBA00022448"/>
    </source>
</evidence>
<dbReference type="InterPro" id="IPR017871">
    <property type="entry name" value="ABC_transporter-like_CS"/>
</dbReference>
<dbReference type="EMBL" id="RFFG01000024">
    <property type="protein sequence ID" value="RMI43653.1"/>
    <property type="molecule type" value="Genomic_DNA"/>
</dbReference>
<dbReference type="AlphaFoldDB" id="A0A3M2M4A5"/>
<proteinExistence type="predicted"/>
<dbReference type="SUPFAM" id="SSF52540">
    <property type="entry name" value="P-loop containing nucleoside triphosphate hydrolases"/>
    <property type="match status" value="1"/>
</dbReference>
<dbReference type="GO" id="GO:0005524">
    <property type="term" value="F:ATP binding"/>
    <property type="evidence" value="ECO:0007669"/>
    <property type="project" value="UniProtKB-KW"/>
</dbReference>
<dbReference type="InterPro" id="IPR050763">
    <property type="entry name" value="ABC_transporter_ATP-binding"/>
</dbReference>
<accession>A0A3M2M4A5</accession>
<dbReference type="Pfam" id="PF00005">
    <property type="entry name" value="ABC_tran"/>
    <property type="match status" value="1"/>
</dbReference>
<evidence type="ECO:0000256" key="7">
    <source>
        <dbReference type="ARBA" id="ARBA00023136"/>
    </source>
</evidence>
<evidence type="ECO:0000313" key="10">
    <source>
        <dbReference type="EMBL" id="RMI43653.1"/>
    </source>
</evidence>
<comment type="caution">
    <text evidence="10">The sequence shown here is derived from an EMBL/GenBank/DDBJ whole genome shotgun (WGS) entry which is preliminary data.</text>
</comment>
<keyword evidence="4" id="KW-0547">Nucleotide-binding</keyword>
<gene>
    <name evidence="10" type="ORF">EBO15_15575</name>
</gene>
<dbReference type="PROSITE" id="PS00211">
    <property type="entry name" value="ABC_TRANSPORTER_1"/>
    <property type="match status" value="1"/>
</dbReference>
<evidence type="ECO:0000256" key="1">
    <source>
        <dbReference type="ARBA" id="ARBA00004202"/>
    </source>
</evidence>
<keyword evidence="7" id="KW-0472">Membrane</keyword>
<dbReference type="GO" id="GO:0005886">
    <property type="term" value="C:plasma membrane"/>
    <property type="evidence" value="ECO:0007669"/>
    <property type="project" value="UniProtKB-SubCell"/>
</dbReference>
<dbReference type="InterPro" id="IPR003593">
    <property type="entry name" value="AAA+_ATPase"/>
</dbReference>
<evidence type="ECO:0000313" key="11">
    <source>
        <dbReference type="Proteomes" id="UP000282674"/>
    </source>
</evidence>
<organism evidence="10 11">
    <name type="scientific">Actinomadura harenae</name>
    <dbReference type="NCBI Taxonomy" id="2483351"/>
    <lineage>
        <taxon>Bacteria</taxon>
        <taxon>Bacillati</taxon>
        <taxon>Actinomycetota</taxon>
        <taxon>Actinomycetes</taxon>
        <taxon>Streptosporangiales</taxon>
        <taxon>Thermomonosporaceae</taxon>
        <taxon>Actinomadura</taxon>
    </lineage>
</organism>
<feature type="domain" description="ABC transporter" evidence="9">
    <location>
        <begin position="4"/>
        <end position="229"/>
    </location>
</feature>
<keyword evidence="2" id="KW-0813">Transport</keyword>
<keyword evidence="5 10" id="KW-0067">ATP-binding</keyword>
<keyword evidence="3" id="KW-1003">Cell membrane</keyword>
<dbReference type="InterPro" id="IPR027417">
    <property type="entry name" value="P-loop_NTPase"/>
</dbReference>
<evidence type="ECO:0000259" key="9">
    <source>
        <dbReference type="PROSITE" id="PS50893"/>
    </source>
</evidence>
<dbReference type="GO" id="GO:0046677">
    <property type="term" value="P:response to antibiotic"/>
    <property type="evidence" value="ECO:0007669"/>
    <property type="project" value="UniProtKB-KW"/>
</dbReference>
<protein>
    <submittedName>
        <fullName evidence="10">ABC transporter ATP-binding protein</fullName>
    </submittedName>
</protein>
<dbReference type="Proteomes" id="UP000282674">
    <property type="component" value="Unassembled WGS sequence"/>
</dbReference>
<name>A0A3M2M4A5_9ACTN</name>
<dbReference type="PROSITE" id="PS50893">
    <property type="entry name" value="ABC_TRANSPORTER_2"/>
    <property type="match status" value="1"/>
</dbReference>
<evidence type="ECO:0000256" key="3">
    <source>
        <dbReference type="ARBA" id="ARBA00022475"/>
    </source>
</evidence>
<keyword evidence="8" id="KW-0046">Antibiotic resistance</keyword>
<comment type="subcellular location">
    <subcellularLocation>
        <location evidence="1">Cell membrane</location>
        <topology evidence="1">Peripheral membrane protein</topology>
    </subcellularLocation>
</comment>
<evidence type="ECO:0000256" key="8">
    <source>
        <dbReference type="ARBA" id="ARBA00023251"/>
    </source>
</evidence>
<evidence type="ECO:0000256" key="6">
    <source>
        <dbReference type="ARBA" id="ARBA00022967"/>
    </source>
</evidence>
<dbReference type="OrthoDB" id="9804819at2"/>
<dbReference type="Gene3D" id="3.40.50.300">
    <property type="entry name" value="P-loop containing nucleotide triphosphate hydrolases"/>
    <property type="match status" value="1"/>
</dbReference>
<dbReference type="FunFam" id="3.40.50.300:FF:000589">
    <property type="entry name" value="ABC transporter, ATP-binding subunit"/>
    <property type="match status" value="1"/>
</dbReference>
<dbReference type="PANTHER" id="PTHR42711">
    <property type="entry name" value="ABC TRANSPORTER ATP-BINDING PROTEIN"/>
    <property type="match status" value="1"/>
</dbReference>
<dbReference type="RefSeq" id="WP_122195111.1">
    <property type="nucleotide sequence ID" value="NZ_JBHSKC010000008.1"/>
</dbReference>
<dbReference type="InterPro" id="IPR003439">
    <property type="entry name" value="ABC_transporter-like_ATP-bd"/>
</dbReference>
<dbReference type="SMART" id="SM00382">
    <property type="entry name" value="AAA"/>
    <property type="match status" value="1"/>
</dbReference>
<keyword evidence="11" id="KW-1185">Reference proteome</keyword>
<reference evidence="10 11" key="1">
    <citation type="submission" date="2018-10" db="EMBL/GenBank/DDBJ databases">
        <title>Isolation from soil.</title>
        <authorList>
            <person name="Hu J."/>
        </authorList>
    </citation>
    <scope>NUCLEOTIDE SEQUENCE [LARGE SCALE GENOMIC DNA]</scope>
    <source>
        <strain evidence="10 11">NEAU-Ht49</strain>
    </source>
</reference>
<dbReference type="CDD" id="cd03230">
    <property type="entry name" value="ABC_DR_subfamily_A"/>
    <property type="match status" value="1"/>
</dbReference>
<dbReference type="PANTHER" id="PTHR42711:SF16">
    <property type="entry name" value="ABC TRANSPORTER ATP-BINDING PROTEIN"/>
    <property type="match status" value="1"/>
</dbReference>
<sequence>MPVIEVRNLHKRYRGKVAVEDVSFTVERGEIFGILGPNGAGKTTTVECVEGLRRPDRGTVSVLGFDPVRDAAEVRSRLGAQLQEARLPNRMRVREALDLYASFYPEPADSGELMDVLDLTAQRDTGFAKLSGGQQQRLSIALALIGDPEVAVLDELTTGLDPQARRDTWAMVERIRDRGVTVLLVTHFMEEAERLCDRLAVIDAGRVVAVDTPSGLVARVEPEGRIRVRFRPSAPLPEALLRDLPEVRSVEWSGEQVRVTGTPEVLHAVTSVLARNQIIAADLRVEQTSLDDAFVALTGRTLED</sequence>
<dbReference type="GO" id="GO:0016887">
    <property type="term" value="F:ATP hydrolysis activity"/>
    <property type="evidence" value="ECO:0007669"/>
    <property type="project" value="InterPro"/>
</dbReference>
<evidence type="ECO:0000256" key="4">
    <source>
        <dbReference type="ARBA" id="ARBA00022741"/>
    </source>
</evidence>